<feature type="non-terminal residue" evidence="1">
    <location>
        <position position="49"/>
    </location>
</feature>
<organism evidence="1">
    <name type="scientific">marine metagenome</name>
    <dbReference type="NCBI Taxonomy" id="408172"/>
    <lineage>
        <taxon>unclassified sequences</taxon>
        <taxon>metagenomes</taxon>
        <taxon>ecological metagenomes</taxon>
    </lineage>
</organism>
<accession>A0A382C9H9</accession>
<dbReference type="EMBL" id="UINC01033456">
    <property type="protein sequence ID" value="SVB22778.1"/>
    <property type="molecule type" value="Genomic_DNA"/>
</dbReference>
<protein>
    <recommendedName>
        <fullName evidence="2">Haloacid dehalogenase-like hydrolase</fullName>
    </recommendedName>
</protein>
<evidence type="ECO:0008006" key="2">
    <source>
        <dbReference type="Google" id="ProtNLM"/>
    </source>
</evidence>
<dbReference type="Gene3D" id="1.10.150.240">
    <property type="entry name" value="Putative phosphatase, domain 2"/>
    <property type="match status" value="1"/>
</dbReference>
<dbReference type="InterPro" id="IPR036412">
    <property type="entry name" value="HAD-like_sf"/>
</dbReference>
<proteinExistence type="predicted"/>
<evidence type="ECO:0000313" key="1">
    <source>
        <dbReference type="EMBL" id="SVB22778.1"/>
    </source>
</evidence>
<reference evidence="1" key="1">
    <citation type="submission" date="2018-05" db="EMBL/GenBank/DDBJ databases">
        <authorList>
            <person name="Lanie J.A."/>
            <person name="Ng W.-L."/>
            <person name="Kazmierczak K.M."/>
            <person name="Andrzejewski T.M."/>
            <person name="Davidsen T.M."/>
            <person name="Wayne K.J."/>
            <person name="Tettelin H."/>
            <person name="Glass J.I."/>
            <person name="Rusch D."/>
            <person name="Podicherti R."/>
            <person name="Tsui H.-C.T."/>
            <person name="Winkler M.E."/>
        </authorList>
    </citation>
    <scope>NUCLEOTIDE SEQUENCE</scope>
</reference>
<dbReference type="InterPro" id="IPR023198">
    <property type="entry name" value="PGP-like_dom2"/>
</dbReference>
<dbReference type="SUPFAM" id="SSF56784">
    <property type="entry name" value="HAD-like"/>
    <property type="match status" value="1"/>
</dbReference>
<name>A0A382C9H9_9ZZZZ</name>
<dbReference type="AlphaFoldDB" id="A0A382C9H9"/>
<gene>
    <name evidence="1" type="ORF">METZ01_LOCUS175632</name>
</gene>
<sequence>MVDSRVDKLPTDYYIFDLDGTISDPKVGIARSINFALECHDFESKDEDE</sequence>